<dbReference type="AlphaFoldDB" id="A0A8D8CN68"/>
<reference evidence="1" key="1">
    <citation type="submission" date="2021-05" db="EMBL/GenBank/DDBJ databases">
        <authorList>
            <person name="Alioto T."/>
            <person name="Alioto T."/>
            <person name="Gomez Garrido J."/>
        </authorList>
    </citation>
    <scope>NUCLEOTIDE SEQUENCE</scope>
</reference>
<organism evidence="1">
    <name type="scientific">Culex pipiens</name>
    <name type="common">House mosquito</name>
    <dbReference type="NCBI Taxonomy" id="7175"/>
    <lineage>
        <taxon>Eukaryota</taxon>
        <taxon>Metazoa</taxon>
        <taxon>Ecdysozoa</taxon>
        <taxon>Arthropoda</taxon>
        <taxon>Hexapoda</taxon>
        <taxon>Insecta</taxon>
        <taxon>Pterygota</taxon>
        <taxon>Neoptera</taxon>
        <taxon>Endopterygota</taxon>
        <taxon>Diptera</taxon>
        <taxon>Nematocera</taxon>
        <taxon>Culicoidea</taxon>
        <taxon>Culicidae</taxon>
        <taxon>Culicinae</taxon>
        <taxon>Culicini</taxon>
        <taxon>Culex</taxon>
        <taxon>Culex</taxon>
    </lineage>
</organism>
<dbReference type="EMBL" id="HBUE01124896">
    <property type="protein sequence ID" value="CAG6494227.1"/>
    <property type="molecule type" value="Transcribed_RNA"/>
</dbReference>
<accession>A0A8D8CN68</accession>
<evidence type="ECO:0000313" key="1">
    <source>
        <dbReference type="EMBL" id="CAG6494227.1"/>
    </source>
</evidence>
<protein>
    <submittedName>
        <fullName evidence="1">(northern house mosquito) hypothetical protein</fullName>
    </submittedName>
</protein>
<proteinExistence type="predicted"/>
<sequence length="247" mass="26258">MSKLSSSESTAGFTALRGLASGLLNTSSSSFWAGLLEVVAVEDDGAAAMSEDCSFLRMLLKKRDPLKDVGLGTTNSSKYVSSSSAAEDLLSGKRSLVWRSLVRFSNDPVLSLPVLVGVLLSTAEDSLRPTPVLLFFAVHMPTGAKFSCCSTFTLGVVIFCRTGSCCSCLFVSGDIWKLVEKRPSDKLCFLRFFSVESSLGGVLGTLSAWPGMSRRGESGSRTVGGLWVSAKNDSSESGRSMAWLSSE</sequence>
<name>A0A8D8CN68_CULPI</name>